<dbReference type="EMBL" id="CAXKWB010023604">
    <property type="protein sequence ID" value="CAL4125410.1"/>
    <property type="molecule type" value="Genomic_DNA"/>
</dbReference>
<evidence type="ECO:0000313" key="2">
    <source>
        <dbReference type="EMBL" id="CAL4125410.1"/>
    </source>
</evidence>
<keyword evidence="3" id="KW-1185">Reference proteome</keyword>
<name>A0AAV2RJH6_MEGNR</name>
<dbReference type="Pfam" id="PF08385">
    <property type="entry name" value="DHC_N1"/>
    <property type="match status" value="1"/>
</dbReference>
<proteinExistence type="predicted"/>
<organism evidence="2 3">
    <name type="scientific">Meganyctiphanes norvegica</name>
    <name type="common">Northern krill</name>
    <name type="synonym">Thysanopoda norvegica</name>
    <dbReference type="NCBI Taxonomy" id="48144"/>
    <lineage>
        <taxon>Eukaryota</taxon>
        <taxon>Metazoa</taxon>
        <taxon>Ecdysozoa</taxon>
        <taxon>Arthropoda</taxon>
        <taxon>Crustacea</taxon>
        <taxon>Multicrustacea</taxon>
        <taxon>Malacostraca</taxon>
        <taxon>Eumalacostraca</taxon>
        <taxon>Eucarida</taxon>
        <taxon>Euphausiacea</taxon>
        <taxon>Euphausiidae</taxon>
        <taxon>Meganyctiphanes</taxon>
    </lineage>
</organism>
<feature type="non-terminal residue" evidence="2">
    <location>
        <position position="143"/>
    </location>
</feature>
<dbReference type="Proteomes" id="UP001497623">
    <property type="component" value="Unassembled WGS sequence"/>
</dbReference>
<evidence type="ECO:0000313" key="3">
    <source>
        <dbReference type="Proteomes" id="UP001497623"/>
    </source>
</evidence>
<feature type="non-terminal residue" evidence="2">
    <location>
        <position position="1"/>
    </location>
</feature>
<protein>
    <recommendedName>
        <fullName evidence="1">Dynein heavy chain tail domain-containing protein</fullName>
    </recommendedName>
</protein>
<comment type="caution">
    <text evidence="2">The sequence shown here is derived from an EMBL/GenBank/DDBJ whole genome shotgun (WGS) entry which is preliminary data.</text>
</comment>
<gene>
    <name evidence="2" type="ORF">MNOR_LOCUS25111</name>
</gene>
<sequence>LHWIEQIHDFTFEHGDSSSPLELGLLNEIRSLASKDKMLSALVNVCESGGVKQVLLYLECSSSPFIILFQEALLQLKRSLERVHETSKQLAHLEGPLDGLYSDSVHALTDHIYDVLGTLRIIWSHSEHYRCVEVMTELCVRVS</sequence>
<reference evidence="2 3" key="1">
    <citation type="submission" date="2024-05" db="EMBL/GenBank/DDBJ databases">
        <authorList>
            <person name="Wallberg A."/>
        </authorList>
    </citation>
    <scope>NUCLEOTIDE SEQUENCE [LARGE SCALE GENOMIC DNA]</scope>
</reference>
<feature type="domain" description="Dynein heavy chain tail" evidence="1">
    <location>
        <begin position="2"/>
        <end position="143"/>
    </location>
</feature>
<evidence type="ECO:0000259" key="1">
    <source>
        <dbReference type="Pfam" id="PF08385"/>
    </source>
</evidence>
<dbReference type="InterPro" id="IPR013594">
    <property type="entry name" value="Dynein_heavy_tail"/>
</dbReference>
<accession>A0AAV2RJH6</accession>
<dbReference type="AlphaFoldDB" id="A0AAV2RJH6"/>